<keyword evidence="1" id="KW-0472">Membrane</keyword>
<dbReference type="Proteomes" id="UP000472263">
    <property type="component" value="Chromosome 5"/>
</dbReference>
<dbReference type="SUPFAM" id="SSF53098">
    <property type="entry name" value="Ribonuclease H-like"/>
    <property type="match status" value="1"/>
</dbReference>
<keyword evidence="1" id="KW-1133">Transmembrane helix</keyword>
<organism evidence="2 3">
    <name type="scientific">Myripristis murdjan</name>
    <name type="common">pinecone soldierfish</name>
    <dbReference type="NCBI Taxonomy" id="586833"/>
    <lineage>
        <taxon>Eukaryota</taxon>
        <taxon>Metazoa</taxon>
        <taxon>Chordata</taxon>
        <taxon>Craniata</taxon>
        <taxon>Vertebrata</taxon>
        <taxon>Euteleostomi</taxon>
        <taxon>Actinopterygii</taxon>
        <taxon>Neopterygii</taxon>
        <taxon>Teleostei</taxon>
        <taxon>Neoteleostei</taxon>
        <taxon>Acanthomorphata</taxon>
        <taxon>Holocentriformes</taxon>
        <taxon>Holocentridae</taxon>
        <taxon>Myripristis</taxon>
    </lineage>
</organism>
<dbReference type="PANTHER" id="PTHR37162">
    <property type="entry name" value="HAT FAMILY DIMERISATION DOMAINCONTAINING PROTEIN-RELATED"/>
    <property type="match status" value="1"/>
</dbReference>
<dbReference type="InterPro" id="IPR012337">
    <property type="entry name" value="RNaseH-like_sf"/>
</dbReference>
<dbReference type="PANTHER" id="PTHR37162:SF1">
    <property type="entry name" value="BED-TYPE DOMAIN-CONTAINING PROTEIN"/>
    <property type="match status" value="1"/>
</dbReference>
<dbReference type="GeneTree" id="ENSGT00940000165202"/>
<evidence type="ECO:0008006" key="4">
    <source>
        <dbReference type="Google" id="ProtNLM"/>
    </source>
</evidence>
<accession>A0A667XSN6</accession>
<reference evidence="2" key="1">
    <citation type="submission" date="2019-06" db="EMBL/GenBank/DDBJ databases">
        <authorList>
            <consortium name="Wellcome Sanger Institute Data Sharing"/>
        </authorList>
    </citation>
    <scope>NUCLEOTIDE SEQUENCE [LARGE SCALE GENOMIC DNA]</scope>
</reference>
<name>A0A667XSN6_9TELE</name>
<dbReference type="Ensembl" id="ENSMMDT00005018750.1">
    <property type="protein sequence ID" value="ENSMMDP00005018302.1"/>
    <property type="gene ID" value="ENSMMDG00005009138.1"/>
</dbReference>
<evidence type="ECO:0000313" key="3">
    <source>
        <dbReference type="Proteomes" id="UP000472263"/>
    </source>
</evidence>
<reference evidence="2" key="3">
    <citation type="submission" date="2025-09" db="UniProtKB">
        <authorList>
            <consortium name="Ensembl"/>
        </authorList>
    </citation>
    <scope>IDENTIFICATION</scope>
</reference>
<dbReference type="InParanoid" id="A0A667XSN6"/>
<evidence type="ECO:0000256" key="1">
    <source>
        <dbReference type="SAM" id="Phobius"/>
    </source>
</evidence>
<reference evidence="2" key="2">
    <citation type="submission" date="2025-08" db="UniProtKB">
        <authorList>
            <consortium name="Ensembl"/>
        </authorList>
    </citation>
    <scope>IDENTIFICATION</scope>
</reference>
<protein>
    <recommendedName>
        <fullName evidence="4">DUF4371 domain-containing protein</fullName>
    </recommendedName>
</protein>
<evidence type="ECO:0000313" key="2">
    <source>
        <dbReference type="Ensembl" id="ENSMMDP00005018302.1"/>
    </source>
</evidence>
<keyword evidence="1" id="KW-0812">Transmembrane</keyword>
<proteinExistence type="predicted"/>
<dbReference type="AlphaFoldDB" id="A0A667XSN6"/>
<feature type="transmembrane region" description="Helical" evidence="1">
    <location>
        <begin position="541"/>
        <end position="564"/>
    </location>
</feature>
<sequence length="569" mass="65036">MPKRRTSFNAEWSKEHTFVSKSRKDNLHAYCTFCRCDVDVSTQGKAAIERHASTEKHLSNRRAAGTSSLRLFIREATSSPEDDKISAAELCKVYHAVKHHQSYRSVDCGIKVDREIFSDSSTAQGITCGKTKAKALCENVLAPYSVQTHTDYIKENNLPFSVATDASNKGTTKCFPIVLRYLNFEEGVQHALLDFYSDSNETSEAITNQLLAKLEKSGLDVQNMSAYAADNASVNYGKHNSVYQKLKLTQKDVLPANCLAHILHNATRYAAGRQDFDVENAVLKVYSHFSVSASRTAQLKEFCEFVEAEECNLLRHIVTRWLSLLPSIDRMLKYWKPLTSYFQSQGEEQCGKILWKCFREENTKVSETYFLFLSHILKLFSDTIEALEAKSFSITSVFKVMTELKQKLERRLKDRFFGFVVNSKLKQLSPNQAKKCEMDFLGFYERAKEYISERYDFSEKSFHCKVGKLGLTTAVSYEEYSDAVQACNLKDIDMDGLYEEYAIVEASLSSPEMEGCHSEERYLKLFSKADVPLVNLRKVSAYIFSIPCIQYYHLLFVCCVLYLIKQIYT</sequence>
<keyword evidence="3" id="KW-1185">Reference proteome</keyword>